<evidence type="ECO:0000313" key="1">
    <source>
        <dbReference type="EMBL" id="KAF6172296.1"/>
    </source>
</evidence>
<gene>
    <name evidence="1" type="ORF">GIB67_024918</name>
</gene>
<sequence length="67" mass="7896">MFWSTRIYDESSLFLPHLLEFVCATYDSKAIKKGRWCSQTLRKGNGRMMACRGFGNFLNHTQYIKKI</sequence>
<protein>
    <submittedName>
        <fullName evidence="1">Uncharacterized protein</fullName>
    </submittedName>
</protein>
<comment type="caution">
    <text evidence="1">The sequence shown here is derived from an EMBL/GenBank/DDBJ whole genome shotgun (WGS) entry which is preliminary data.</text>
</comment>
<dbReference type="AlphaFoldDB" id="A0A7J7NYM8"/>
<dbReference type="Proteomes" id="UP000541444">
    <property type="component" value="Unassembled WGS sequence"/>
</dbReference>
<keyword evidence="2" id="KW-1185">Reference proteome</keyword>
<dbReference type="EMBL" id="JACGCM010000440">
    <property type="protein sequence ID" value="KAF6172296.1"/>
    <property type="molecule type" value="Genomic_DNA"/>
</dbReference>
<evidence type="ECO:0000313" key="2">
    <source>
        <dbReference type="Proteomes" id="UP000541444"/>
    </source>
</evidence>
<name>A0A7J7NYM8_9MAGN</name>
<reference evidence="1 2" key="1">
    <citation type="journal article" date="2020" name="IScience">
        <title>Genome Sequencing of the Endangered Kingdonia uniflora (Circaeasteraceae, Ranunculales) Reveals Potential Mechanisms of Evolutionary Specialization.</title>
        <authorList>
            <person name="Sun Y."/>
            <person name="Deng T."/>
            <person name="Zhang A."/>
            <person name="Moore M.J."/>
            <person name="Landis J.B."/>
            <person name="Lin N."/>
            <person name="Zhang H."/>
            <person name="Zhang X."/>
            <person name="Huang J."/>
            <person name="Zhang X."/>
            <person name="Sun H."/>
            <person name="Wang H."/>
        </authorList>
    </citation>
    <scope>NUCLEOTIDE SEQUENCE [LARGE SCALE GENOMIC DNA]</scope>
    <source>
        <strain evidence="1">TB1705</strain>
        <tissue evidence="1">Leaf</tissue>
    </source>
</reference>
<proteinExistence type="predicted"/>
<organism evidence="1 2">
    <name type="scientific">Kingdonia uniflora</name>
    <dbReference type="NCBI Taxonomy" id="39325"/>
    <lineage>
        <taxon>Eukaryota</taxon>
        <taxon>Viridiplantae</taxon>
        <taxon>Streptophyta</taxon>
        <taxon>Embryophyta</taxon>
        <taxon>Tracheophyta</taxon>
        <taxon>Spermatophyta</taxon>
        <taxon>Magnoliopsida</taxon>
        <taxon>Ranunculales</taxon>
        <taxon>Circaeasteraceae</taxon>
        <taxon>Kingdonia</taxon>
    </lineage>
</organism>
<accession>A0A7J7NYM8</accession>